<name>A0A453HBZ4_AEGTS</name>
<reference evidence="1" key="3">
    <citation type="journal article" date="2017" name="Nature">
        <title>Genome sequence of the progenitor of the wheat D genome Aegilops tauschii.</title>
        <authorList>
            <person name="Luo M.C."/>
            <person name="Gu Y.Q."/>
            <person name="Puiu D."/>
            <person name="Wang H."/>
            <person name="Twardziok S.O."/>
            <person name="Deal K.R."/>
            <person name="Huo N."/>
            <person name="Zhu T."/>
            <person name="Wang L."/>
            <person name="Wang Y."/>
            <person name="McGuire P.E."/>
            <person name="Liu S."/>
            <person name="Long H."/>
            <person name="Ramasamy R.K."/>
            <person name="Rodriguez J.C."/>
            <person name="Van S.L."/>
            <person name="Yuan L."/>
            <person name="Wang Z."/>
            <person name="Xia Z."/>
            <person name="Xiao L."/>
            <person name="Anderson O.D."/>
            <person name="Ouyang S."/>
            <person name="Liang Y."/>
            <person name="Zimin A.V."/>
            <person name="Pertea G."/>
            <person name="Qi P."/>
            <person name="Bennetzen J.L."/>
            <person name="Dai X."/>
            <person name="Dawson M.W."/>
            <person name="Muller H.G."/>
            <person name="Kugler K."/>
            <person name="Rivarola-Duarte L."/>
            <person name="Spannagl M."/>
            <person name="Mayer K.F.X."/>
            <person name="Lu F.H."/>
            <person name="Bevan M.W."/>
            <person name="Leroy P."/>
            <person name="Li P."/>
            <person name="You F.M."/>
            <person name="Sun Q."/>
            <person name="Liu Z."/>
            <person name="Lyons E."/>
            <person name="Wicker T."/>
            <person name="Salzberg S.L."/>
            <person name="Devos K.M."/>
            <person name="Dvorak J."/>
        </authorList>
    </citation>
    <scope>NUCLEOTIDE SEQUENCE [LARGE SCALE GENOMIC DNA]</scope>
    <source>
        <strain evidence="1">cv. AL8/78</strain>
    </source>
</reference>
<evidence type="ECO:0000313" key="1">
    <source>
        <dbReference type="EnsemblPlants" id="AET4Gv20143100.4"/>
    </source>
</evidence>
<reference evidence="2" key="1">
    <citation type="journal article" date="2014" name="Science">
        <title>Ancient hybridizations among the ancestral genomes of bread wheat.</title>
        <authorList>
            <consortium name="International Wheat Genome Sequencing Consortium,"/>
            <person name="Marcussen T."/>
            <person name="Sandve S.R."/>
            <person name="Heier L."/>
            <person name="Spannagl M."/>
            <person name="Pfeifer M."/>
            <person name="Jakobsen K.S."/>
            <person name="Wulff B.B."/>
            <person name="Steuernagel B."/>
            <person name="Mayer K.F."/>
            <person name="Olsen O.A."/>
        </authorList>
    </citation>
    <scope>NUCLEOTIDE SEQUENCE [LARGE SCALE GENOMIC DNA]</scope>
    <source>
        <strain evidence="2">cv. AL8/78</strain>
    </source>
</reference>
<reference evidence="1" key="4">
    <citation type="submission" date="2019-03" db="UniProtKB">
        <authorList>
            <consortium name="EnsemblPlants"/>
        </authorList>
    </citation>
    <scope>IDENTIFICATION</scope>
</reference>
<reference evidence="1" key="5">
    <citation type="journal article" date="2021" name="G3 (Bethesda)">
        <title>Aegilops tauschii genome assembly Aet v5.0 features greater sequence contiguity and improved annotation.</title>
        <authorList>
            <person name="Wang L."/>
            <person name="Zhu T."/>
            <person name="Rodriguez J.C."/>
            <person name="Deal K.R."/>
            <person name="Dubcovsky J."/>
            <person name="McGuire P.E."/>
            <person name="Lux T."/>
            <person name="Spannagl M."/>
            <person name="Mayer K.F.X."/>
            <person name="Baldrich P."/>
            <person name="Meyers B.C."/>
            <person name="Huo N."/>
            <person name="Gu Y.Q."/>
            <person name="Zhou H."/>
            <person name="Devos K.M."/>
            <person name="Bennetzen J.L."/>
            <person name="Unver T."/>
            <person name="Budak H."/>
            <person name="Gulick P.J."/>
            <person name="Galiba G."/>
            <person name="Kalapos B."/>
            <person name="Nelson D.R."/>
            <person name="Li P."/>
            <person name="You F.M."/>
            <person name="Luo M.C."/>
            <person name="Dvorak J."/>
        </authorList>
    </citation>
    <scope>NUCLEOTIDE SEQUENCE [LARGE SCALE GENOMIC DNA]</scope>
    <source>
        <strain evidence="1">cv. AL8/78</strain>
    </source>
</reference>
<keyword evidence="2" id="KW-1185">Reference proteome</keyword>
<organism evidence="1 2">
    <name type="scientific">Aegilops tauschii subsp. strangulata</name>
    <name type="common">Goatgrass</name>
    <dbReference type="NCBI Taxonomy" id="200361"/>
    <lineage>
        <taxon>Eukaryota</taxon>
        <taxon>Viridiplantae</taxon>
        <taxon>Streptophyta</taxon>
        <taxon>Embryophyta</taxon>
        <taxon>Tracheophyta</taxon>
        <taxon>Spermatophyta</taxon>
        <taxon>Magnoliopsida</taxon>
        <taxon>Liliopsida</taxon>
        <taxon>Poales</taxon>
        <taxon>Poaceae</taxon>
        <taxon>BOP clade</taxon>
        <taxon>Pooideae</taxon>
        <taxon>Triticodae</taxon>
        <taxon>Triticeae</taxon>
        <taxon>Triticinae</taxon>
        <taxon>Aegilops</taxon>
    </lineage>
</organism>
<dbReference type="Gramene" id="AET4Gv20143100.4">
    <property type="protein sequence ID" value="AET4Gv20143100.4"/>
    <property type="gene ID" value="AET4Gv20143100"/>
</dbReference>
<evidence type="ECO:0000313" key="2">
    <source>
        <dbReference type="Proteomes" id="UP000015105"/>
    </source>
</evidence>
<dbReference type="AlphaFoldDB" id="A0A453HBZ4"/>
<sequence>LRPLLRSHLLPLGRWSPVVGDETTVVRRLRARSRPRLWTHRTRERIPLPEVSRGVSACVRARRRRACLRVARASASLSWGNLG</sequence>
<reference evidence="2" key="2">
    <citation type="journal article" date="2017" name="Nat. Plants">
        <title>The Aegilops tauschii genome reveals multiple impacts of transposons.</title>
        <authorList>
            <person name="Zhao G."/>
            <person name="Zou C."/>
            <person name="Li K."/>
            <person name="Wang K."/>
            <person name="Li T."/>
            <person name="Gao L."/>
            <person name="Zhang X."/>
            <person name="Wang H."/>
            <person name="Yang Z."/>
            <person name="Liu X."/>
            <person name="Jiang W."/>
            <person name="Mao L."/>
            <person name="Kong X."/>
            <person name="Jiao Y."/>
            <person name="Jia J."/>
        </authorList>
    </citation>
    <scope>NUCLEOTIDE SEQUENCE [LARGE SCALE GENOMIC DNA]</scope>
    <source>
        <strain evidence="2">cv. AL8/78</strain>
    </source>
</reference>
<protein>
    <submittedName>
        <fullName evidence="1">Uncharacterized protein</fullName>
    </submittedName>
</protein>
<dbReference type="Proteomes" id="UP000015105">
    <property type="component" value="Chromosome 4D"/>
</dbReference>
<proteinExistence type="predicted"/>
<accession>A0A453HBZ4</accession>
<dbReference type="EnsemblPlants" id="AET4Gv20143100.4">
    <property type="protein sequence ID" value="AET4Gv20143100.4"/>
    <property type="gene ID" value="AET4Gv20143100"/>
</dbReference>